<name>A0A2T3L7C8_9GAMM</name>
<keyword evidence="2" id="KW-0732">Signal</keyword>
<dbReference type="PANTHER" id="PTHR46018:SF2">
    <property type="entry name" value="ZINC PHOSPHODIESTERASE ELAC PROTEIN 1"/>
    <property type="match status" value="1"/>
</dbReference>
<comment type="caution">
    <text evidence="4">The sequence shown here is derived from an EMBL/GenBank/DDBJ whole genome shotgun (WGS) entry which is preliminary data.</text>
</comment>
<evidence type="ECO:0000259" key="3">
    <source>
        <dbReference type="Pfam" id="PF12706"/>
    </source>
</evidence>
<evidence type="ECO:0000313" key="4">
    <source>
        <dbReference type="EMBL" id="PSV46256.1"/>
    </source>
</evidence>
<dbReference type="CDD" id="cd07719">
    <property type="entry name" value="arylsulfatase_AtsA-like_MBL-fold"/>
    <property type="match status" value="1"/>
</dbReference>
<dbReference type="InterPro" id="IPR036866">
    <property type="entry name" value="RibonucZ/Hydroxyglut_hydro"/>
</dbReference>
<organism evidence="4 5">
    <name type="scientific">Photobacterium indicum</name>
    <dbReference type="NCBI Taxonomy" id="81447"/>
    <lineage>
        <taxon>Bacteria</taxon>
        <taxon>Pseudomonadati</taxon>
        <taxon>Pseudomonadota</taxon>
        <taxon>Gammaproteobacteria</taxon>
        <taxon>Vibrionales</taxon>
        <taxon>Vibrionaceae</taxon>
        <taxon>Photobacterium</taxon>
    </lineage>
</organism>
<dbReference type="EMBL" id="PYOC01000005">
    <property type="protein sequence ID" value="PSV46256.1"/>
    <property type="molecule type" value="Genomic_DNA"/>
</dbReference>
<evidence type="ECO:0000256" key="1">
    <source>
        <dbReference type="ARBA" id="ARBA00022801"/>
    </source>
</evidence>
<dbReference type="Pfam" id="PF12706">
    <property type="entry name" value="Lactamase_B_2"/>
    <property type="match status" value="1"/>
</dbReference>
<proteinExistence type="predicted"/>
<evidence type="ECO:0000256" key="2">
    <source>
        <dbReference type="SAM" id="SignalP"/>
    </source>
</evidence>
<dbReference type="AlphaFoldDB" id="A0A2T3L7C8"/>
<protein>
    <submittedName>
        <fullName evidence="4">MBL fold metallo-hydrolase</fullName>
    </submittedName>
</protein>
<sequence>MKYRLKTLLLATGLSVASSMSYAIPLKPLDTDFTLQLLGSGGPISDDARASSGEVIWWKGKSKILIDAGAGVFLRFGQSGSRMEQLDFLGVTHFHTDHVTDLPALLKGGYFFNRTSTLAIAGPTGHQPFPSLTAYMDALFNHDKGAYAYLNGIYDGSDGLFPVSLQDVDYQKVASTKVYEDDGLTIYAKGIPHGNVPTVAYRVESDKGVMVISADQNGRDKSFIDFAKGADILVMPMAIDEDADEISSFMHATPSAVGKIAQAVNPKMLVLSHWMGKGLVLKDESIDIIKKYYNGPVYAGRDLSSYPMSAIKEQNNEQ</sequence>
<gene>
    <name evidence="4" type="ORF">C9J47_15505</name>
</gene>
<evidence type="ECO:0000313" key="5">
    <source>
        <dbReference type="Proteomes" id="UP000241803"/>
    </source>
</evidence>
<keyword evidence="5" id="KW-1185">Reference proteome</keyword>
<accession>A0A2T3L7C8</accession>
<dbReference type="InterPro" id="IPR001279">
    <property type="entry name" value="Metallo-B-lactamas"/>
</dbReference>
<dbReference type="RefSeq" id="WP_107254319.1">
    <property type="nucleotide sequence ID" value="NZ_PYOC01000005.1"/>
</dbReference>
<feature type="domain" description="Metallo-beta-lactamase" evidence="3">
    <location>
        <begin position="63"/>
        <end position="274"/>
    </location>
</feature>
<dbReference type="InterPro" id="IPR044094">
    <property type="entry name" value="AtsA-like_MBL-fold"/>
</dbReference>
<feature type="chain" id="PRO_5015480057" evidence="2">
    <location>
        <begin position="24"/>
        <end position="318"/>
    </location>
</feature>
<feature type="signal peptide" evidence="2">
    <location>
        <begin position="1"/>
        <end position="23"/>
    </location>
</feature>
<dbReference type="SUPFAM" id="SSF56281">
    <property type="entry name" value="Metallo-hydrolase/oxidoreductase"/>
    <property type="match status" value="1"/>
</dbReference>
<dbReference type="Proteomes" id="UP000241803">
    <property type="component" value="Unassembled WGS sequence"/>
</dbReference>
<reference evidence="4 5" key="1">
    <citation type="submission" date="2018-03" db="EMBL/GenBank/DDBJ databases">
        <title>Whole genome sequencing of Histamine producing bacteria.</title>
        <authorList>
            <person name="Butler K."/>
        </authorList>
    </citation>
    <scope>NUCLEOTIDE SEQUENCE [LARGE SCALE GENOMIC DNA]</scope>
    <source>
        <strain evidence="4 5">ATCC 19614</strain>
    </source>
</reference>
<dbReference type="Gene3D" id="3.60.15.10">
    <property type="entry name" value="Ribonuclease Z/Hydroxyacylglutathione hydrolase-like"/>
    <property type="match status" value="1"/>
</dbReference>
<dbReference type="GO" id="GO:0042781">
    <property type="term" value="F:3'-tRNA processing endoribonuclease activity"/>
    <property type="evidence" value="ECO:0007669"/>
    <property type="project" value="TreeGrafter"/>
</dbReference>
<keyword evidence="1 4" id="KW-0378">Hydrolase</keyword>
<dbReference type="PANTHER" id="PTHR46018">
    <property type="entry name" value="ZINC PHOSPHODIESTERASE ELAC PROTEIN 1"/>
    <property type="match status" value="1"/>
</dbReference>